<reference evidence="4 5" key="1">
    <citation type="submission" date="2018-07" db="EMBL/GenBank/DDBJ databases">
        <title>Arthrobacter sp. nov., isolated from raw cow's milk with high bacterial count.</title>
        <authorList>
            <person name="Hahne J."/>
            <person name="Isele D."/>
            <person name="Lipski A."/>
        </authorList>
    </citation>
    <scope>NUCLEOTIDE SEQUENCE [LARGE SCALE GENOMIC DNA]</scope>
    <source>
        <strain evidence="4 5">JZ R-183</strain>
    </source>
</reference>
<dbReference type="PANTHER" id="PTHR43158:SF2">
    <property type="entry name" value="SKFA PEPTIDE EXPORT ATP-BINDING PROTEIN SKFE"/>
    <property type="match status" value="1"/>
</dbReference>
<dbReference type="Gene3D" id="3.40.50.300">
    <property type="entry name" value="P-loop containing nucleotide triphosphate hydrolases"/>
    <property type="match status" value="1"/>
</dbReference>
<dbReference type="Pfam" id="PF00005">
    <property type="entry name" value="ABC_tran"/>
    <property type="match status" value="1"/>
</dbReference>
<dbReference type="PANTHER" id="PTHR43158">
    <property type="entry name" value="SKFA PEPTIDE EXPORT ATP-BINDING PROTEIN SKFE"/>
    <property type="match status" value="1"/>
</dbReference>
<dbReference type="PROSITE" id="PS00211">
    <property type="entry name" value="ABC_TRANSPORTER_1"/>
    <property type="match status" value="1"/>
</dbReference>
<proteinExistence type="predicted"/>
<dbReference type="PROSITE" id="PS50893">
    <property type="entry name" value="ABC_TRANSPORTER_2"/>
    <property type="match status" value="1"/>
</dbReference>
<evidence type="ECO:0000256" key="1">
    <source>
        <dbReference type="ARBA" id="ARBA00022741"/>
    </source>
</evidence>
<dbReference type="Proteomes" id="UP000273119">
    <property type="component" value="Unassembled WGS sequence"/>
</dbReference>
<feature type="domain" description="ABC transporter" evidence="3">
    <location>
        <begin position="21"/>
        <end position="230"/>
    </location>
</feature>
<dbReference type="GO" id="GO:0005524">
    <property type="term" value="F:ATP binding"/>
    <property type="evidence" value="ECO:0007669"/>
    <property type="project" value="UniProtKB-KW"/>
</dbReference>
<dbReference type="SUPFAM" id="SSF52540">
    <property type="entry name" value="P-loop containing nucleoside triphosphate hydrolases"/>
    <property type="match status" value="1"/>
</dbReference>
<dbReference type="SMART" id="SM00382">
    <property type="entry name" value="AAA"/>
    <property type="match status" value="1"/>
</dbReference>
<organism evidence="4 5">
    <name type="scientific">Galactobacter caseinivorans</name>
    <dbReference type="NCBI Taxonomy" id="2676123"/>
    <lineage>
        <taxon>Bacteria</taxon>
        <taxon>Bacillati</taxon>
        <taxon>Actinomycetota</taxon>
        <taxon>Actinomycetes</taxon>
        <taxon>Micrococcales</taxon>
        <taxon>Micrococcaceae</taxon>
        <taxon>Galactobacter</taxon>
    </lineage>
</organism>
<evidence type="ECO:0000313" key="4">
    <source>
        <dbReference type="EMBL" id="RKW71874.1"/>
    </source>
</evidence>
<keyword evidence="2 4" id="KW-0067">ATP-binding</keyword>
<evidence type="ECO:0000256" key="2">
    <source>
        <dbReference type="ARBA" id="ARBA00022840"/>
    </source>
</evidence>
<accession>A0A496PN63</accession>
<dbReference type="InterPro" id="IPR027417">
    <property type="entry name" value="P-loop_NTPase"/>
</dbReference>
<dbReference type="EMBL" id="QQXL01000001">
    <property type="protein sequence ID" value="RKW71874.1"/>
    <property type="molecule type" value="Genomic_DNA"/>
</dbReference>
<evidence type="ECO:0000313" key="5">
    <source>
        <dbReference type="Proteomes" id="UP000273119"/>
    </source>
</evidence>
<dbReference type="AlphaFoldDB" id="A0A496PN63"/>
<gene>
    <name evidence="4" type="ORF">DWQ67_03325</name>
</gene>
<comment type="caution">
    <text evidence="4">The sequence shown here is derived from an EMBL/GenBank/DDBJ whole genome shotgun (WGS) entry which is preliminary data.</text>
</comment>
<dbReference type="GO" id="GO:0016887">
    <property type="term" value="F:ATP hydrolysis activity"/>
    <property type="evidence" value="ECO:0007669"/>
    <property type="project" value="InterPro"/>
</dbReference>
<keyword evidence="5" id="KW-1185">Reference proteome</keyword>
<name>A0A496PN63_9MICC</name>
<keyword evidence="1" id="KW-0547">Nucleotide-binding</keyword>
<protein>
    <submittedName>
        <fullName evidence="4">ATP-binding cassette domain-containing protein</fullName>
    </submittedName>
</protein>
<evidence type="ECO:0000259" key="3">
    <source>
        <dbReference type="PROSITE" id="PS50893"/>
    </source>
</evidence>
<sequence>MRGELPHVRTPFESDVGHGALMAQDAALGAEPRMRLHPTSLRVGAGESLAITGHNGAGKTSLLRVLAGEEQPDAGTVAWFGPEPPSLSVHLGGDLLFPELTVGEHFQMLEAAWPSLDAGQAAEELERWGMGGLLSHYSDEISSGQKQAVELLCTALRPVDVLIIDEPERRLDSHARSRMVALLERARDAGTAVVVATHEPLVAERLGALRLGGAGGTGESGDHPTSLQGE</sequence>
<dbReference type="InterPro" id="IPR003593">
    <property type="entry name" value="AAA+_ATPase"/>
</dbReference>
<dbReference type="InterPro" id="IPR003439">
    <property type="entry name" value="ABC_transporter-like_ATP-bd"/>
</dbReference>
<dbReference type="InterPro" id="IPR017871">
    <property type="entry name" value="ABC_transporter-like_CS"/>
</dbReference>